<reference evidence="2 3" key="1">
    <citation type="journal article" date="2019" name="Nat. Med.">
        <title>A library of human gut bacterial isolates paired with longitudinal multiomics data enables mechanistic microbiome research.</title>
        <authorList>
            <person name="Poyet M."/>
            <person name="Groussin M."/>
            <person name="Gibbons S.M."/>
            <person name="Avila-Pacheco J."/>
            <person name="Jiang X."/>
            <person name="Kearney S.M."/>
            <person name="Perrotta A.R."/>
            <person name="Berdy B."/>
            <person name="Zhao S."/>
            <person name="Lieberman T.D."/>
            <person name="Swanson P.K."/>
            <person name="Smith M."/>
            <person name="Roesemann S."/>
            <person name="Alexander J.E."/>
            <person name="Rich S.A."/>
            <person name="Livny J."/>
            <person name="Vlamakis H."/>
            <person name="Clish C."/>
            <person name="Bullock K."/>
            <person name="Deik A."/>
            <person name="Scott J."/>
            <person name="Pierce K.A."/>
            <person name="Xavier R.J."/>
            <person name="Alm E.J."/>
        </authorList>
    </citation>
    <scope>NUCLEOTIDE SEQUENCE [LARGE SCALE GENOMIC DNA]</scope>
    <source>
        <strain evidence="2 3">BIOML-A3</strain>
    </source>
</reference>
<gene>
    <name evidence="2" type="ORF">GKE72_14205</name>
</gene>
<dbReference type="PANTHER" id="PTHR11328">
    <property type="entry name" value="MAJOR FACILITATOR SUPERFAMILY DOMAIN-CONTAINING PROTEIN"/>
    <property type="match status" value="1"/>
</dbReference>
<dbReference type="NCBIfam" id="TIGR00792">
    <property type="entry name" value="gph"/>
    <property type="match status" value="1"/>
</dbReference>
<dbReference type="RefSeq" id="WP_129899018.1">
    <property type="nucleotide sequence ID" value="NZ_CBCTYR010000043.1"/>
</dbReference>
<dbReference type="GO" id="GO:0015293">
    <property type="term" value="F:symporter activity"/>
    <property type="evidence" value="ECO:0007669"/>
    <property type="project" value="InterPro"/>
</dbReference>
<dbReference type="GO" id="GO:0008643">
    <property type="term" value="P:carbohydrate transport"/>
    <property type="evidence" value="ECO:0007669"/>
    <property type="project" value="InterPro"/>
</dbReference>
<sequence>MEEKMYLKWYNKIGYGSGDVAGNVVYAFLTSFVMIYLTDTIGLMPGIVGTLIAASKLFDGVTDIFFGSMIDKTHSRLGKARPWMLYGYIGCAITLVAVFAVPTSFGDTAKYAWFFIAYTLLNGVFYTANNIAYSALTSLVTKNAKERVQMGSYRFIFAFATSLVIQSVTVGFVDKCGGGAAAWRTVAIIYAIIGFVVNTISCLSVKELPEEELNDGAVTDKEEKYGLVQAFKLLVKNKFYMMICGVYILQQLYSAMIGAGIYYMTWVLKNKNLFGVFSWAVNIPLIIALVFTPTLVGKWKGMYKLNLRGYMLAVAGRALVIVAGYLGSVPLMLLFTAVAALGQGPWQGDMNAVIASCSEYTYLTQGKRVDGTMYSCTSLGIKIGGGIGTALVGWLLEVSGYVGTAATQPASSLRMLSFMYLWLPLVFEVLIMLVLSRMNVEETVENIKREKGIASDCVTDEE</sequence>
<feature type="transmembrane region" description="Helical" evidence="1">
    <location>
        <begin position="43"/>
        <end position="62"/>
    </location>
</feature>
<dbReference type="PANTHER" id="PTHR11328:SF24">
    <property type="entry name" value="MAJOR FACILITATOR SUPERFAMILY (MFS) PROFILE DOMAIN-CONTAINING PROTEIN"/>
    <property type="match status" value="1"/>
</dbReference>
<dbReference type="Gene3D" id="1.20.1250.20">
    <property type="entry name" value="MFS general substrate transporter like domains"/>
    <property type="match status" value="1"/>
</dbReference>
<keyword evidence="1" id="KW-1133">Transmembrane helix</keyword>
<name>A0A844E3J9_EUBRA</name>
<feature type="transmembrane region" description="Helical" evidence="1">
    <location>
        <begin position="83"/>
        <end position="105"/>
    </location>
</feature>
<comment type="caution">
    <text evidence="2">The sequence shown here is derived from an EMBL/GenBank/DDBJ whole genome shotgun (WGS) entry which is preliminary data.</text>
</comment>
<dbReference type="AlphaFoldDB" id="A0A844E3J9"/>
<feature type="transmembrane region" description="Helical" evidence="1">
    <location>
        <begin position="419"/>
        <end position="440"/>
    </location>
</feature>
<feature type="transmembrane region" description="Helical" evidence="1">
    <location>
        <begin position="153"/>
        <end position="173"/>
    </location>
</feature>
<dbReference type="Proteomes" id="UP000431304">
    <property type="component" value="Unassembled WGS sequence"/>
</dbReference>
<organism evidence="2 3">
    <name type="scientific">Eubacterium ramulus</name>
    <dbReference type="NCBI Taxonomy" id="39490"/>
    <lineage>
        <taxon>Bacteria</taxon>
        <taxon>Bacillati</taxon>
        <taxon>Bacillota</taxon>
        <taxon>Clostridia</taxon>
        <taxon>Eubacteriales</taxon>
        <taxon>Eubacteriaceae</taxon>
        <taxon>Eubacterium</taxon>
    </lineage>
</organism>
<feature type="transmembrane region" description="Helical" evidence="1">
    <location>
        <begin position="185"/>
        <end position="205"/>
    </location>
</feature>
<dbReference type="InterPro" id="IPR001927">
    <property type="entry name" value="Na/Gal_symport"/>
</dbReference>
<evidence type="ECO:0000256" key="1">
    <source>
        <dbReference type="SAM" id="Phobius"/>
    </source>
</evidence>
<dbReference type="Pfam" id="PF13347">
    <property type="entry name" value="MFS_2"/>
    <property type="match status" value="1"/>
</dbReference>
<protein>
    <submittedName>
        <fullName evidence="2">MFS transporter</fullName>
    </submittedName>
</protein>
<feature type="transmembrane region" description="Helical" evidence="1">
    <location>
        <begin position="276"/>
        <end position="297"/>
    </location>
</feature>
<dbReference type="InterPro" id="IPR036259">
    <property type="entry name" value="MFS_trans_sf"/>
</dbReference>
<evidence type="ECO:0000313" key="2">
    <source>
        <dbReference type="EMBL" id="MSD17189.1"/>
    </source>
</evidence>
<feature type="transmembrane region" description="Helical" evidence="1">
    <location>
        <begin position="111"/>
        <end position="132"/>
    </location>
</feature>
<dbReference type="GO" id="GO:0006814">
    <property type="term" value="P:sodium ion transport"/>
    <property type="evidence" value="ECO:0007669"/>
    <property type="project" value="InterPro"/>
</dbReference>
<feature type="transmembrane region" description="Helical" evidence="1">
    <location>
        <begin position="239"/>
        <end position="264"/>
    </location>
</feature>
<accession>A0A844E3J9</accession>
<feature type="transmembrane region" description="Helical" evidence="1">
    <location>
        <begin position="318"/>
        <end position="341"/>
    </location>
</feature>
<proteinExistence type="predicted"/>
<dbReference type="InterPro" id="IPR039672">
    <property type="entry name" value="MFS_2"/>
</dbReference>
<keyword evidence="1" id="KW-0812">Transmembrane</keyword>
<feature type="transmembrane region" description="Helical" evidence="1">
    <location>
        <begin position="20"/>
        <end position="37"/>
    </location>
</feature>
<dbReference type="SUPFAM" id="SSF103473">
    <property type="entry name" value="MFS general substrate transporter"/>
    <property type="match status" value="1"/>
</dbReference>
<keyword evidence="1" id="KW-0472">Membrane</keyword>
<dbReference type="EMBL" id="WKRA01000032">
    <property type="protein sequence ID" value="MSD17189.1"/>
    <property type="molecule type" value="Genomic_DNA"/>
</dbReference>
<evidence type="ECO:0000313" key="3">
    <source>
        <dbReference type="Proteomes" id="UP000431304"/>
    </source>
</evidence>
<dbReference type="GO" id="GO:0005886">
    <property type="term" value="C:plasma membrane"/>
    <property type="evidence" value="ECO:0007669"/>
    <property type="project" value="TreeGrafter"/>
</dbReference>